<name>A0A110B3D2_9SPHI</name>
<dbReference type="KEGG" id="mgot:MgSA37_03510"/>
<evidence type="ECO:0000313" key="2">
    <source>
        <dbReference type="Proteomes" id="UP000218263"/>
    </source>
</evidence>
<accession>A0A110B3D2</accession>
<dbReference type="PANTHER" id="PTHR34978:SF3">
    <property type="entry name" value="SLR0241 PROTEIN"/>
    <property type="match status" value="1"/>
</dbReference>
<dbReference type="PANTHER" id="PTHR34978">
    <property type="entry name" value="POSSIBLE SENSOR-TRANSDUCER PROTEIN BLAR"/>
    <property type="match status" value="1"/>
</dbReference>
<gene>
    <name evidence="1" type="ORF">MgSA37_03510</name>
</gene>
<dbReference type="InterPro" id="IPR052173">
    <property type="entry name" value="Beta-lactam_resp_regulator"/>
</dbReference>
<dbReference type="EMBL" id="AP017313">
    <property type="protein sequence ID" value="BAU55328.1"/>
    <property type="molecule type" value="Genomic_DNA"/>
</dbReference>
<dbReference type="Pfam" id="PF05569">
    <property type="entry name" value="Peptidase_M56"/>
    <property type="match status" value="1"/>
</dbReference>
<dbReference type="RefSeq" id="WP_096353597.1">
    <property type="nucleotide sequence ID" value="NZ_AP017313.1"/>
</dbReference>
<proteinExistence type="predicted"/>
<reference evidence="1 2" key="1">
    <citation type="submission" date="2015-12" db="EMBL/GenBank/DDBJ databases">
        <title>Genome sequence of Mucilaginibacter gotjawali.</title>
        <authorList>
            <person name="Lee J.S."/>
            <person name="Lee K.C."/>
            <person name="Kim K.K."/>
            <person name="Lee B.W."/>
        </authorList>
    </citation>
    <scope>NUCLEOTIDE SEQUENCE [LARGE SCALE GENOMIC DNA]</scope>
    <source>
        <strain evidence="1 2">SA3-7</strain>
    </source>
</reference>
<dbReference type="InterPro" id="IPR008756">
    <property type="entry name" value="Peptidase_M56"/>
</dbReference>
<organism evidence="1 2">
    <name type="scientific">Mucilaginibacter gotjawali</name>
    <dbReference type="NCBI Taxonomy" id="1550579"/>
    <lineage>
        <taxon>Bacteria</taxon>
        <taxon>Pseudomonadati</taxon>
        <taxon>Bacteroidota</taxon>
        <taxon>Sphingobacteriia</taxon>
        <taxon>Sphingobacteriales</taxon>
        <taxon>Sphingobacteriaceae</taxon>
        <taxon>Mucilaginibacter</taxon>
    </lineage>
</organism>
<keyword evidence="2" id="KW-1185">Reference proteome</keyword>
<protein>
    <submittedName>
        <fullName evidence="1">BlaR1 peptidase M56</fullName>
    </submittedName>
</protein>
<dbReference type="Proteomes" id="UP000218263">
    <property type="component" value="Chromosome"/>
</dbReference>
<evidence type="ECO:0000313" key="1">
    <source>
        <dbReference type="EMBL" id="BAU55328.1"/>
    </source>
</evidence>
<dbReference type="AlphaFoldDB" id="A0A110B3D2"/>
<dbReference type="OrthoDB" id="1522859at2"/>
<sequence>MIPYILHVALLITVCLLFYKLLLQKETFYRLNRIILVFCLALSFILPLIPVPQQWALRAPAKPTEVQDQPIVVSPQIADVPQINTVTNPGKTKQAPATATPGTPAKPAPAATIQHTVQTITPSVPVIQTVFKWLFYLYWIGVAAFGLNLLLQVVVLLFQAYTKPAIIDGKFRIVELTGDKAPCSFGNNIFINPEKYDWETYSQILLHEKVHIEQRHSFDILFAELMLVLQWFNPFAWLYRKEVENNLEFLTDDAVLGHEEVEKSTYQMSLLKVSAPHLSLGITTNYNQSLLKRRIMMMNAKRSNLHIMWKYFFLVPLLGILACALNSPAAYSESTADASANAKAFVKMNPVVKPKFNFNFKDDQTEGSWFANIKNDKVRMEFKSEDDDHNWSSNSDFKLSEFSAIPRDKKADFTIKREAGTILFNGKFDGNDGYGHYKFTADHQFNAFLGEHGITGVEEGDDFAFFMFNINKAYVAMLENNGYKGLSKSDLVSMGALKVDDTYIRFWKESGYNHLTANELVAGKALGITAEYVNEIREAGYTHVTFEQLQSFKATGVTAKYIAGLHGANVKPGKKHDNGADPMTAEDVVSVKAMNVASTYINAIQKAGYPDITLNELTSMKAVGVTPQYIDELKLAGYINVPIQQLVSLKSVGVTPEYVKSMVALGYKNIPAEALTSMKAVGITPEFVASFKNSGYTNIPANGLVSLKSVGATPEFAKGFASLGYKNIPAHQLVSMKAVGVTPEYVQSLKAAGYDNISVNDLVSLRSQGITPDFAKSFENAGYKNIPIHELITLKAMGISPGYIKSFQDVGYKDISIHEFSGLKALGVTPDFIESFKKIGYPNISLNEVTSLKATGVTPEYVNKMREKGFKSQDLNKYIQLKNNFGDDDNK</sequence>
<dbReference type="CDD" id="cd07341">
    <property type="entry name" value="M56_BlaR1_MecR1_like"/>
    <property type="match status" value="1"/>
</dbReference>